<reference evidence="2" key="1">
    <citation type="submission" date="2024-01" db="EMBL/GenBank/DDBJ databases">
        <authorList>
            <person name="Webb A."/>
        </authorList>
    </citation>
    <scope>NUCLEOTIDE SEQUENCE</scope>
    <source>
        <strain evidence="2">Pm1</strain>
    </source>
</reference>
<proteinExistence type="predicted"/>
<dbReference type="AlphaFoldDB" id="A0AAV1TPT7"/>
<evidence type="ECO:0000256" key="1">
    <source>
        <dbReference type="SAM" id="MobiDB-lite"/>
    </source>
</evidence>
<evidence type="ECO:0000313" key="3">
    <source>
        <dbReference type="Proteomes" id="UP001162060"/>
    </source>
</evidence>
<comment type="caution">
    <text evidence="2">The sequence shown here is derived from an EMBL/GenBank/DDBJ whole genome shotgun (WGS) entry which is preliminary data.</text>
</comment>
<organism evidence="2 3">
    <name type="scientific">Peronospora matthiolae</name>
    <dbReference type="NCBI Taxonomy" id="2874970"/>
    <lineage>
        <taxon>Eukaryota</taxon>
        <taxon>Sar</taxon>
        <taxon>Stramenopiles</taxon>
        <taxon>Oomycota</taxon>
        <taxon>Peronosporomycetes</taxon>
        <taxon>Peronosporales</taxon>
        <taxon>Peronosporaceae</taxon>
        <taxon>Peronospora</taxon>
    </lineage>
</organism>
<dbReference type="Proteomes" id="UP001162060">
    <property type="component" value="Unassembled WGS sequence"/>
</dbReference>
<accession>A0AAV1TPT7</accession>
<name>A0AAV1TPT7_9STRA</name>
<feature type="region of interest" description="Disordered" evidence="1">
    <location>
        <begin position="1"/>
        <end position="21"/>
    </location>
</feature>
<sequence length="70" mass="7714">MDDEAMEDPDAKDAKDDDGKDERAAFCCAQVKRLRRTTTGTSQVVSISLAYRITVHELFMECLGDADVAS</sequence>
<gene>
    <name evidence="2" type="ORF">PM001_LOCUS8278</name>
</gene>
<protein>
    <submittedName>
        <fullName evidence="2">Uncharacterized protein</fullName>
    </submittedName>
</protein>
<dbReference type="EMBL" id="CAKLBY020000067">
    <property type="protein sequence ID" value="CAK7923128.1"/>
    <property type="molecule type" value="Genomic_DNA"/>
</dbReference>
<evidence type="ECO:0000313" key="2">
    <source>
        <dbReference type="EMBL" id="CAK7923128.1"/>
    </source>
</evidence>
<feature type="compositionally biased region" description="Basic and acidic residues" evidence="1">
    <location>
        <begin position="9"/>
        <end position="21"/>
    </location>
</feature>